<accession>A0A5K7XGI9</accession>
<organism evidence="1 2">
    <name type="scientific">Lacipirellula parvula</name>
    <dbReference type="NCBI Taxonomy" id="2650471"/>
    <lineage>
        <taxon>Bacteria</taxon>
        <taxon>Pseudomonadati</taxon>
        <taxon>Planctomycetota</taxon>
        <taxon>Planctomycetia</taxon>
        <taxon>Pirellulales</taxon>
        <taxon>Lacipirellulaceae</taxon>
        <taxon>Lacipirellula</taxon>
    </lineage>
</organism>
<evidence type="ECO:0000313" key="2">
    <source>
        <dbReference type="Proteomes" id="UP000326837"/>
    </source>
</evidence>
<dbReference type="Proteomes" id="UP000326837">
    <property type="component" value="Chromosome"/>
</dbReference>
<proteinExistence type="predicted"/>
<protein>
    <submittedName>
        <fullName evidence="1">Uncharacterized protein</fullName>
    </submittedName>
</protein>
<dbReference type="KEGG" id="lpav:PLANPX_5127"/>
<evidence type="ECO:0000313" key="1">
    <source>
        <dbReference type="EMBL" id="BBO35515.1"/>
    </source>
</evidence>
<keyword evidence="2" id="KW-1185">Reference proteome</keyword>
<name>A0A5K7XGI9_9BACT</name>
<gene>
    <name evidence="1" type="ORF">PLANPX_5127</name>
</gene>
<reference evidence="2" key="1">
    <citation type="submission" date="2019-10" db="EMBL/GenBank/DDBJ databases">
        <title>Lacipirellula parvula gen. nov., sp. nov., representing a lineage of planctomycetes widespread in freshwater anoxic habitats, and description of the family Lacipirellulaceae.</title>
        <authorList>
            <person name="Dedysh S.N."/>
            <person name="Kulichevskaya I.S."/>
            <person name="Beletsky A.V."/>
            <person name="Rakitin A.L."/>
            <person name="Mardanov A.V."/>
            <person name="Ivanova A.A."/>
            <person name="Saltykova V.X."/>
            <person name="Rijpstra W.I.C."/>
            <person name="Sinninghe Damste J.S."/>
            <person name="Ravin N.V."/>
        </authorList>
    </citation>
    <scope>NUCLEOTIDE SEQUENCE [LARGE SCALE GENOMIC DNA]</scope>
    <source>
        <strain evidence="2">PX69</strain>
    </source>
</reference>
<dbReference type="AlphaFoldDB" id="A0A5K7XGI9"/>
<sequence>MAHGGRFPSWSSRQFGWEIATCLQAAAARNRGLYRRVRAMRLNFATAARTPPYQSREGLSASNSAVFHKKRGAGRGWLFRKCLKAVKAEGLCGLPMARTRNAQIFSATGGRCAAGSGCTRGARGHYCAVVVPSP</sequence>
<dbReference type="EMBL" id="AP021861">
    <property type="protein sequence ID" value="BBO35515.1"/>
    <property type="molecule type" value="Genomic_DNA"/>
</dbReference>